<protein>
    <submittedName>
        <fullName evidence="1">Reversion-inducing cysteine-rich protein with Kazal motifs</fullName>
    </submittedName>
</protein>
<evidence type="ECO:0000313" key="1">
    <source>
        <dbReference type="EMBL" id="KAF0760321.1"/>
    </source>
</evidence>
<keyword evidence="2" id="KW-1185">Reference proteome</keyword>
<reference evidence="1 2" key="1">
    <citation type="submission" date="2019-08" db="EMBL/GenBank/DDBJ databases">
        <title>Whole genome of Aphis craccivora.</title>
        <authorList>
            <person name="Voronova N.V."/>
            <person name="Shulinski R.S."/>
            <person name="Bandarenka Y.V."/>
            <person name="Zhorov D.G."/>
            <person name="Warner D."/>
        </authorList>
    </citation>
    <scope>NUCLEOTIDE SEQUENCE [LARGE SCALE GENOMIC DNA]</scope>
    <source>
        <strain evidence="1">180601</strain>
        <tissue evidence="1">Whole Body</tissue>
    </source>
</reference>
<sequence>VHIYYCNTNILDSERSDECIDFTMMCVLDYELSDECIDFTMLFVCLAVLQEYPKDKIAGRITDFYNHCSAKNVSISIFIFLNIEIYVKRDYHNKNL</sequence>
<accession>A0A6G0YR67</accession>
<dbReference type="AlphaFoldDB" id="A0A6G0YR67"/>
<feature type="non-terminal residue" evidence="1">
    <location>
        <position position="1"/>
    </location>
</feature>
<proteinExistence type="predicted"/>
<dbReference type="Proteomes" id="UP000478052">
    <property type="component" value="Unassembled WGS sequence"/>
</dbReference>
<organism evidence="1 2">
    <name type="scientific">Aphis craccivora</name>
    <name type="common">Cowpea aphid</name>
    <dbReference type="NCBI Taxonomy" id="307492"/>
    <lineage>
        <taxon>Eukaryota</taxon>
        <taxon>Metazoa</taxon>
        <taxon>Ecdysozoa</taxon>
        <taxon>Arthropoda</taxon>
        <taxon>Hexapoda</taxon>
        <taxon>Insecta</taxon>
        <taxon>Pterygota</taxon>
        <taxon>Neoptera</taxon>
        <taxon>Paraneoptera</taxon>
        <taxon>Hemiptera</taxon>
        <taxon>Sternorrhyncha</taxon>
        <taxon>Aphidomorpha</taxon>
        <taxon>Aphidoidea</taxon>
        <taxon>Aphididae</taxon>
        <taxon>Aphidini</taxon>
        <taxon>Aphis</taxon>
        <taxon>Aphis</taxon>
    </lineage>
</organism>
<comment type="caution">
    <text evidence="1">The sequence shown here is derived from an EMBL/GenBank/DDBJ whole genome shotgun (WGS) entry which is preliminary data.</text>
</comment>
<gene>
    <name evidence="1" type="ORF">FWK35_00011651</name>
</gene>
<dbReference type="EMBL" id="VUJU01002714">
    <property type="protein sequence ID" value="KAF0760321.1"/>
    <property type="molecule type" value="Genomic_DNA"/>
</dbReference>
<evidence type="ECO:0000313" key="2">
    <source>
        <dbReference type="Proteomes" id="UP000478052"/>
    </source>
</evidence>
<name>A0A6G0YR67_APHCR</name>